<dbReference type="HAMAP" id="MF_01554_B">
    <property type="entry name" value="GlmM_B"/>
    <property type="match status" value="1"/>
</dbReference>
<dbReference type="PROSITE" id="PS00710">
    <property type="entry name" value="PGM_PMM"/>
    <property type="match status" value="1"/>
</dbReference>
<dbReference type="GO" id="GO:0006048">
    <property type="term" value="P:UDP-N-acetylglucosamine biosynthetic process"/>
    <property type="evidence" value="ECO:0007669"/>
    <property type="project" value="TreeGrafter"/>
</dbReference>
<dbReference type="FunFam" id="3.40.120.10:FF:000001">
    <property type="entry name" value="Phosphoglucosamine mutase"/>
    <property type="match status" value="1"/>
</dbReference>
<keyword evidence="4 9" id="KW-0460">Magnesium</keyword>
<dbReference type="PRINTS" id="PR00509">
    <property type="entry name" value="PGMPMM"/>
</dbReference>
<dbReference type="GO" id="GO:0005829">
    <property type="term" value="C:cytosol"/>
    <property type="evidence" value="ECO:0007669"/>
    <property type="project" value="TreeGrafter"/>
</dbReference>
<dbReference type="Gene3D" id="3.40.120.10">
    <property type="entry name" value="Alpha-D-Glucose-1,6-Bisphosphate, subunit A, domain 3"/>
    <property type="match status" value="3"/>
</dbReference>
<dbReference type="GO" id="GO:0004615">
    <property type="term" value="F:phosphomannomutase activity"/>
    <property type="evidence" value="ECO:0007669"/>
    <property type="project" value="TreeGrafter"/>
</dbReference>
<dbReference type="SUPFAM" id="SSF53738">
    <property type="entry name" value="Phosphoglucomutase, first 3 domains"/>
    <property type="match status" value="3"/>
</dbReference>
<evidence type="ECO:0000256" key="4">
    <source>
        <dbReference type="ARBA" id="ARBA00022842"/>
    </source>
</evidence>
<dbReference type="InterPro" id="IPR005846">
    <property type="entry name" value="A-D-PHexomutase_a/b/a-III"/>
</dbReference>
<feature type="binding site" description="via phosphate group" evidence="9">
    <location>
        <position position="101"/>
    </location>
    <ligand>
        <name>Mg(2+)</name>
        <dbReference type="ChEBI" id="CHEBI:18420"/>
    </ligand>
</feature>
<feature type="domain" description="Alpha-D-phosphohexomutase alpha/beta/alpha" evidence="14">
    <location>
        <begin position="159"/>
        <end position="254"/>
    </location>
</feature>
<dbReference type="GO" id="GO:0009252">
    <property type="term" value="P:peptidoglycan biosynthetic process"/>
    <property type="evidence" value="ECO:0007669"/>
    <property type="project" value="TreeGrafter"/>
</dbReference>
<name>C8W670_DESAS</name>
<evidence type="ECO:0000259" key="15">
    <source>
        <dbReference type="Pfam" id="PF02880"/>
    </source>
</evidence>
<dbReference type="InterPro" id="IPR005843">
    <property type="entry name" value="A-D-PHexomutase_C"/>
</dbReference>
<dbReference type="GO" id="GO:0008966">
    <property type="term" value="F:phosphoglucosamine mutase activity"/>
    <property type="evidence" value="ECO:0007669"/>
    <property type="project" value="UniProtKB-UniRule"/>
</dbReference>
<dbReference type="OrthoDB" id="9806956at2"/>
<dbReference type="Gene3D" id="3.30.310.50">
    <property type="entry name" value="Alpha-D-phosphohexomutase, C-terminal domain"/>
    <property type="match status" value="1"/>
</dbReference>
<feature type="domain" description="Alpha-D-phosphohexomutase alpha/beta/alpha" evidence="15">
    <location>
        <begin position="258"/>
        <end position="368"/>
    </location>
</feature>
<comment type="catalytic activity">
    <reaction evidence="6 9 11">
        <text>alpha-D-glucosamine 1-phosphate = D-glucosamine 6-phosphate</text>
        <dbReference type="Rhea" id="RHEA:23424"/>
        <dbReference type="ChEBI" id="CHEBI:58516"/>
        <dbReference type="ChEBI" id="CHEBI:58725"/>
        <dbReference type="EC" id="5.4.2.10"/>
    </reaction>
</comment>
<dbReference type="STRING" id="485916.Dtox_0605"/>
<keyword evidence="17" id="KW-1185">Reference proteome</keyword>
<evidence type="ECO:0000256" key="2">
    <source>
        <dbReference type="ARBA" id="ARBA00022553"/>
    </source>
</evidence>
<evidence type="ECO:0000256" key="3">
    <source>
        <dbReference type="ARBA" id="ARBA00022723"/>
    </source>
</evidence>
<dbReference type="PANTHER" id="PTHR42946:SF1">
    <property type="entry name" value="PHOSPHOGLUCOMUTASE (ALPHA-D-GLUCOSE-1,6-BISPHOSPHATE-DEPENDENT)"/>
    <property type="match status" value="1"/>
</dbReference>
<dbReference type="InterPro" id="IPR005845">
    <property type="entry name" value="A-D-PHexomutase_a/b/a-II"/>
</dbReference>
<dbReference type="Pfam" id="PF00408">
    <property type="entry name" value="PGM_PMM_IV"/>
    <property type="match status" value="1"/>
</dbReference>
<dbReference type="EC" id="5.4.2.10" evidence="7 9"/>
<dbReference type="InterPro" id="IPR050060">
    <property type="entry name" value="Phosphoglucosamine_mutase"/>
</dbReference>
<evidence type="ECO:0000256" key="8">
    <source>
        <dbReference type="ARBA" id="ARBA00068193"/>
    </source>
</evidence>
<accession>C8W670</accession>
<feature type="binding site" evidence="9">
    <location>
        <position position="243"/>
    </location>
    <ligand>
        <name>Mg(2+)</name>
        <dbReference type="ChEBI" id="CHEBI:18420"/>
    </ligand>
</feature>
<proteinExistence type="inferred from homology"/>
<evidence type="ECO:0000259" key="13">
    <source>
        <dbReference type="Pfam" id="PF02878"/>
    </source>
</evidence>
<keyword evidence="5 9" id="KW-0413">Isomerase</keyword>
<dbReference type="FunFam" id="3.30.310.50:FF:000001">
    <property type="entry name" value="Phosphoglucosamine mutase"/>
    <property type="match status" value="1"/>
</dbReference>
<evidence type="ECO:0000259" key="14">
    <source>
        <dbReference type="Pfam" id="PF02879"/>
    </source>
</evidence>
<dbReference type="Pfam" id="PF02878">
    <property type="entry name" value="PGM_PMM_I"/>
    <property type="match status" value="1"/>
</dbReference>
<dbReference type="InterPro" id="IPR005844">
    <property type="entry name" value="A-D-PHexomutase_a/b/a-I"/>
</dbReference>
<organism evidence="16 17">
    <name type="scientific">Desulfofarcimen acetoxidans (strain ATCC 49208 / DSM 771 / KCTC 5769 / VKM B-1644 / 5575)</name>
    <name type="common">Desulfotomaculum acetoxidans</name>
    <dbReference type="NCBI Taxonomy" id="485916"/>
    <lineage>
        <taxon>Bacteria</taxon>
        <taxon>Bacillati</taxon>
        <taxon>Bacillota</taxon>
        <taxon>Clostridia</taxon>
        <taxon>Eubacteriales</taxon>
        <taxon>Peptococcaceae</taxon>
        <taxon>Desulfofarcimen</taxon>
    </lineage>
</organism>
<feature type="binding site" evidence="9">
    <location>
        <position position="245"/>
    </location>
    <ligand>
        <name>Mg(2+)</name>
        <dbReference type="ChEBI" id="CHEBI:18420"/>
    </ligand>
</feature>
<dbReference type="GO" id="GO:0000287">
    <property type="term" value="F:magnesium ion binding"/>
    <property type="evidence" value="ECO:0007669"/>
    <property type="project" value="UniProtKB-UniRule"/>
</dbReference>
<dbReference type="HOGENOM" id="CLU_016950_7_0_9"/>
<dbReference type="AlphaFoldDB" id="C8W670"/>
<protein>
    <recommendedName>
        <fullName evidence="8 9">Phosphoglucosamine mutase</fullName>
        <ecNumber evidence="7 9">5.4.2.10</ecNumber>
    </recommendedName>
</protein>
<dbReference type="InterPro" id="IPR006352">
    <property type="entry name" value="GlmM_bact"/>
</dbReference>
<dbReference type="Pfam" id="PF02879">
    <property type="entry name" value="PGM_PMM_II"/>
    <property type="match status" value="1"/>
</dbReference>
<comment type="cofactor">
    <cofactor evidence="9">
        <name>Mg(2+)</name>
        <dbReference type="ChEBI" id="CHEBI:18420"/>
    </cofactor>
    <text evidence="9">Binds 1 Mg(2+) ion per subunit.</text>
</comment>
<feature type="modified residue" description="Phosphoserine" evidence="9">
    <location>
        <position position="101"/>
    </location>
</feature>
<dbReference type="Proteomes" id="UP000002217">
    <property type="component" value="Chromosome"/>
</dbReference>
<evidence type="ECO:0000313" key="17">
    <source>
        <dbReference type="Proteomes" id="UP000002217"/>
    </source>
</evidence>
<evidence type="ECO:0000256" key="7">
    <source>
        <dbReference type="ARBA" id="ARBA00066330"/>
    </source>
</evidence>
<evidence type="ECO:0000256" key="6">
    <source>
        <dbReference type="ARBA" id="ARBA00050364"/>
    </source>
</evidence>
<dbReference type="InterPro" id="IPR016055">
    <property type="entry name" value="A-D-PHexomutase_a/b/a-I/II/III"/>
</dbReference>
<evidence type="ECO:0000313" key="16">
    <source>
        <dbReference type="EMBL" id="ACV61525.1"/>
    </source>
</evidence>
<feature type="domain" description="Alpha-D-phosphohexomutase C-terminal" evidence="12">
    <location>
        <begin position="375"/>
        <end position="440"/>
    </location>
</feature>
<evidence type="ECO:0000259" key="12">
    <source>
        <dbReference type="Pfam" id="PF00408"/>
    </source>
</evidence>
<keyword evidence="2 9" id="KW-0597">Phosphoprotein</keyword>
<feature type="domain" description="Alpha-D-phosphohexomutase alpha/beta/alpha" evidence="13">
    <location>
        <begin position="4"/>
        <end position="132"/>
    </location>
</feature>
<dbReference type="NCBIfam" id="NF008139">
    <property type="entry name" value="PRK10887.1"/>
    <property type="match status" value="1"/>
</dbReference>
<dbReference type="KEGG" id="dae:Dtox_0605"/>
<dbReference type="Pfam" id="PF02880">
    <property type="entry name" value="PGM_PMM_III"/>
    <property type="match status" value="1"/>
</dbReference>
<comment type="similarity">
    <text evidence="1 9 10">Belongs to the phosphohexose mutase family.</text>
</comment>
<gene>
    <name evidence="9" type="primary">glmM</name>
    <name evidence="16" type="ordered locus">Dtox_0605</name>
</gene>
<dbReference type="EMBL" id="CP001720">
    <property type="protein sequence ID" value="ACV61525.1"/>
    <property type="molecule type" value="Genomic_DNA"/>
</dbReference>
<dbReference type="InterPro" id="IPR036900">
    <property type="entry name" value="A-D-PHexomutase_C_sf"/>
</dbReference>
<sequence>MGVMFGTDGVRGVANRELTPELAFKLGRAGAYILCKDNCNDRRIIIGKDTRISGDMLEAALAAGICSVGVNVLKVGILPTPAIAYLTRSLGAAAGVVISASHNPVEDNGIKFFGPTGYKLPDETEDSIETAVLGDFAGIPSPTGSALGRTYELKDALDRYIMFLQDTMDVDLTGLKVVVDCANGAAYKVAPRVLKELGAEVIPIFNRPDGVNINAWCGSTYPVALQESVVATGADIGLAHDGDADRLIAVDHEGNIVDGDRIMLTIAKYMKENDKLTRNTVVVTVMSNLGLHLALQKAGIKVVQTKVGDRYVMEKMLKLGARFGGEQSGHIIFLKHNTTGDGVLTALQLMRVMKKTGRSLKALGEQMERLPQLLENVRVADKAAIMNSPELSAAIEKYEEQLAGQGRILVRPSGTEPLVRVMVEGRDKKELEQISAAMIKLIHELSQGGDR</sequence>
<comment type="function">
    <text evidence="9 11">Catalyzes the conversion of glucosamine-6-phosphate to glucosamine-1-phosphate.</text>
</comment>
<dbReference type="PANTHER" id="PTHR42946">
    <property type="entry name" value="PHOSPHOHEXOSE MUTASE"/>
    <property type="match status" value="1"/>
</dbReference>
<dbReference type="CDD" id="cd05802">
    <property type="entry name" value="GlmM"/>
    <property type="match status" value="1"/>
</dbReference>
<evidence type="ECO:0000256" key="9">
    <source>
        <dbReference type="HAMAP-Rule" id="MF_01554"/>
    </source>
</evidence>
<dbReference type="GO" id="GO:0005975">
    <property type="term" value="P:carbohydrate metabolic process"/>
    <property type="evidence" value="ECO:0007669"/>
    <property type="project" value="InterPro"/>
</dbReference>
<dbReference type="RefSeq" id="WP_015756244.1">
    <property type="nucleotide sequence ID" value="NC_013216.1"/>
</dbReference>
<evidence type="ECO:0000256" key="1">
    <source>
        <dbReference type="ARBA" id="ARBA00010231"/>
    </source>
</evidence>
<evidence type="ECO:0000256" key="10">
    <source>
        <dbReference type="RuleBase" id="RU004326"/>
    </source>
</evidence>
<comment type="PTM">
    <text evidence="9">Activated by phosphorylation.</text>
</comment>
<dbReference type="SUPFAM" id="SSF55957">
    <property type="entry name" value="Phosphoglucomutase, C-terminal domain"/>
    <property type="match status" value="1"/>
</dbReference>
<dbReference type="InterPro" id="IPR005841">
    <property type="entry name" value="Alpha-D-phosphohexomutase_SF"/>
</dbReference>
<dbReference type="eggNOG" id="COG1109">
    <property type="taxonomic scope" value="Bacteria"/>
</dbReference>
<reference evidence="16 17" key="1">
    <citation type="journal article" date="2009" name="Stand. Genomic Sci.">
        <title>Complete genome sequence of Desulfotomaculum acetoxidans type strain (5575).</title>
        <authorList>
            <person name="Spring S."/>
            <person name="Lapidus A."/>
            <person name="Schroder M."/>
            <person name="Gleim D."/>
            <person name="Sims D."/>
            <person name="Meincke L."/>
            <person name="Glavina Del Rio T."/>
            <person name="Tice H."/>
            <person name="Copeland A."/>
            <person name="Cheng J.F."/>
            <person name="Lucas S."/>
            <person name="Chen F."/>
            <person name="Nolan M."/>
            <person name="Bruce D."/>
            <person name="Goodwin L."/>
            <person name="Pitluck S."/>
            <person name="Ivanova N."/>
            <person name="Mavromatis K."/>
            <person name="Mikhailova N."/>
            <person name="Pati A."/>
            <person name="Chen A."/>
            <person name="Palaniappan K."/>
            <person name="Land M."/>
            <person name="Hauser L."/>
            <person name="Chang Y.J."/>
            <person name="Jeffries C.D."/>
            <person name="Chain P."/>
            <person name="Saunders E."/>
            <person name="Brettin T."/>
            <person name="Detter J.C."/>
            <person name="Goker M."/>
            <person name="Bristow J."/>
            <person name="Eisen J.A."/>
            <person name="Markowitz V."/>
            <person name="Hugenholtz P."/>
            <person name="Kyrpides N.C."/>
            <person name="Klenk H.P."/>
            <person name="Han C."/>
        </authorList>
    </citation>
    <scope>NUCLEOTIDE SEQUENCE [LARGE SCALE GENOMIC DNA]</scope>
    <source>
        <strain evidence="17">ATCC 49208 / DSM 771 / VKM B-1644</strain>
    </source>
</reference>
<dbReference type="NCBIfam" id="TIGR01455">
    <property type="entry name" value="glmM"/>
    <property type="match status" value="1"/>
</dbReference>
<feature type="active site" description="Phosphoserine intermediate" evidence="9">
    <location>
        <position position="101"/>
    </location>
</feature>
<evidence type="ECO:0000256" key="5">
    <source>
        <dbReference type="ARBA" id="ARBA00023235"/>
    </source>
</evidence>
<dbReference type="InterPro" id="IPR016066">
    <property type="entry name" value="A-D-PHexomutase_CS"/>
</dbReference>
<evidence type="ECO:0000256" key="11">
    <source>
        <dbReference type="RuleBase" id="RU004327"/>
    </source>
</evidence>
<feature type="binding site" evidence="9">
    <location>
        <position position="241"/>
    </location>
    <ligand>
        <name>Mg(2+)</name>
        <dbReference type="ChEBI" id="CHEBI:18420"/>
    </ligand>
</feature>
<dbReference type="FunFam" id="3.40.120.10:FF:000002">
    <property type="entry name" value="Phosphoglucosamine mutase"/>
    <property type="match status" value="1"/>
</dbReference>
<keyword evidence="3 9" id="KW-0479">Metal-binding</keyword>